<comment type="similarity">
    <text evidence="1">Belongs to the bacterial ribosomal protein bS1 family.</text>
</comment>
<dbReference type="InterPro" id="IPR012340">
    <property type="entry name" value="NA-bd_OB-fold"/>
</dbReference>
<dbReference type="PANTHER" id="PTHR10724">
    <property type="entry name" value="30S RIBOSOMAL PROTEIN S1"/>
    <property type="match status" value="1"/>
</dbReference>
<dbReference type="OMA" id="YDYHFSP"/>
<dbReference type="HOGENOM" id="CLU_656242_0_0_1"/>
<dbReference type="PANTHER" id="PTHR10724:SF7">
    <property type="entry name" value="SMALL RIBOSOMAL SUBUNIT PROTEIN BS1C"/>
    <property type="match status" value="1"/>
</dbReference>
<organism evidence="7">
    <name type="scientific">Bigelowiella natans</name>
    <name type="common">Pedinomonas minutissima</name>
    <name type="synonym">Chlorarachnion sp. (strain CCMP621)</name>
    <dbReference type="NCBI Taxonomy" id="227086"/>
    <lineage>
        <taxon>Eukaryota</taxon>
        <taxon>Sar</taxon>
        <taxon>Rhizaria</taxon>
        <taxon>Cercozoa</taxon>
        <taxon>Chlorarachniophyceae</taxon>
        <taxon>Bigelowiella</taxon>
    </lineage>
</organism>
<name>Q7XYL3_BIGNA</name>
<dbReference type="InterPro" id="IPR003029">
    <property type="entry name" value="S1_domain"/>
</dbReference>
<reference evidence="7" key="1">
    <citation type="journal article" date="2003" name="Proc. Natl. Acad. Sci. U.S.A.">
        <title>Lateral gene transfer and the evolution of plastid-targeted proteins in the secondary plastid-containing alga Bigelowiella natans.</title>
        <authorList>
            <person name="Archibald J.M."/>
            <person name="Rogers M.B."/>
            <person name="Toop M."/>
            <person name="Ishida K."/>
            <person name="Keeling P.J."/>
        </authorList>
    </citation>
    <scope>NUCLEOTIDE SEQUENCE</scope>
    <source>
        <strain evidence="7">CCMP 621</strain>
    </source>
</reference>
<sequence>MTNGRIMFATLVGIALVAICVLRTAGQAPAELQSRLSMNTVSRTAGHPGFFVMPRKQRSVSVSGKREFYDVKTRLATPQEEAIDKPMYDQIRKLVNDEEIMAEIPESDVMGLYKDFDNLLEENKLPSFDALTTVTGTVISLDSKGGAYVDVGAKSLAYLPRGEISMGGMKAEDVLFPGLKRDFTVSKASTMASDVVLSIKRMLIPTAWTRVRQMAELDVTLSGKILSHNRGGFIIEVDSLQGFLPFSQMATSVDKDEMIGKVIPVKFLEVDMENQRLVMSNRRAVASSFKKNYKVGDVVVGTVTALKPYGAFINLGGVNGLLHISQISHDHVTSVKDVMDVGQKLKVMIMSRDQNGRVSLSTKRLEPNAGDMLRSPQLVFEKAEEMAARFKEQARAAEEATRALSASTPSESEDKPVAA</sequence>
<dbReference type="SUPFAM" id="SSF50249">
    <property type="entry name" value="Nucleic acid-binding proteins"/>
    <property type="match status" value="3"/>
</dbReference>
<keyword evidence="3" id="KW-0687">Ribonucleoprotein</keyword>
<evidence type="ECO:0000313" key="7">
    <source>
        <dbReference type="EMBL" id="AAP79181.1"/>
    </source>
</evidence>
<dbReference type="GO" id="GO:0005840">
    <property type="term" value="C:ribosome"/>
    <property type="evidence" value="ECO:0007669"/>
    <property type="project" value="UniProtKB-KW"/>
</dbReference>
<dbReference type="AlphaFoldDB" id="Q7XYL3"/>
<evidence type="ECO:0000256" key="3">
    <source>
        <dbReference type="ARBA" id="ARBA00023274"/>
    </source>
</evidence>
<feature type="chain" id="PRO_5004294294" evidence="5">
    <location>
        <begin position="27"/>
        <end position="419"/>
    </location>
</feature>
<feature type="region of interest" description="Disordered" evidence="4">
    <location>
        <begin position="391"/>
        <end position="419"/>
    </location>
</feature>
<evidence type="ECO:0000256" key="5">
    <source>
        <dbReference type="SAM" id="SignalP"/>
    </source>
</evidence>
<dbReference type="CDD" id="cd05692">
    <property type="entry name" value="S1_RPS1_repeat_hs4"/>
    <property type="match status" value="1"/>
</dbReference>
<dbReference type="InterPro" id="IPR050437">
    <property type="entry name" value="Ribos_protein_bS1-like"/>
</dbReference>
<feature type="compositionally biased region" description="Basic and acidic residues" evidence="4">
    <location>
        <begin position="391"/>
        <end position="401"/>
    </location>
</feature>
<dbReference type="EMBL" id="AY267667">
    <property type="protein sequence ID" value="AAP79181.1"/>
    <property type="molecule type" value="mRNA"/>
</dbReference>
<feature type="domain" description="S1 motif" evidence="6">
    <location>
        <begin position="131"/>
        <end position="200"/>
    </location>
</feature>
<dbReference type="GO" id="GO:0003735">
    <property type="term" value="F:structural constituent of ribosome"/>
    <property type="evidence" value="ECO:0007669"/>
    <property type="project" value="TreeGrafter"/>
</dbReference>
<dbReference type="Gene3D" id="2.40.50.140">
    <property type="entry name" value="Nucleic acid-binding proteins"/>
    <property type="match status" value="3"/>
</dbReference>
<feature type="domain" description="S1 motif" evidence="6">
    <location>
        <begin position="218"/>
        <end position="282"/>
    </location>
</feature>
<dbReference type="CDD" id="cd04465">
    <property type="entry name" value="S1_RPS1_repeat_ec2_hs2"/>
    <property type="match status" value="1"/>
</dbReference>
<dbReference type="SMART" id="SM00316">
    <property type="entry name" value="S1"/>
    <property type="match status" value="3"/>
</dbReference>
<dbReference type="GO" id="GO:1990904">
    <property type="term" value="C:ribonucleoprotein complex"/>
    <property type="evidence" value="ECO:0007669"/>
    <property type="project" value="UniProtKB-KW"/>
</dbReference>
<feature type="domain" description="S1 motif" evidence="6">
    <location>
        <begin position="296"/>
        <end position="363"/>
    </location>
</feature>
<keyword evidence="5" id="KW-0732">Signal</keyword>
<protein>
    <submittedName>
        <fullName evidence="7">Ribosomal protein rpS1</fullName>
    </submittedName>
</protein>
<evidence type="ECO:0000256" key="1">
    <source>
        <dbReference type="ARBA" id="ARBA00006767"/>
    </source>
</evidence>
<dbReference type="GO" id="GO:0003729">
    <property type="term" value="F:mRNA binding"/>
    <property type="evidence" value="ECO:0007669"/>
    <property type="project" value="TreeGrafter"/>
</dbReference>
<evidence type="ECO:0000256" key="2">
    <source>
        <dbReference type="ARBA" id="ARBA00022980"/>
    </source>
</evidence>
<dbReference type="PROSITE" id="PS50126">
    <property type="entry name" value="S1"/>
    <property type="match status" value="3"/>
</dbReference>
<proteinExistence type="evidence at transcript level"/>
<feature type="signal peptide" evidence="5">
    <location>
        <begin position="1"/>
        <end position="26"/>
    </location>
</feature>
<keyword evidence="2 7" id="KW-0689">Ribosomal protein</keyword>
<evidence type="ECO:0000256" key="4">
    <source>
        <dbReference type="SAM" id="MobiDB-lite"/>
    </source>
</evidence>
<dbReference type="Pfam" id="PF00575">
    <property type="entry name" value="S1"/>
    <property type="match status" value="2"/>
</dbReference>
<dbReference type="GO" id="GO:0006412">
    <property type="term" value="P:translation"/>
    <property type="evidence" value="ECO:0007669"/>
    <property type="project" value="TreeGrafter"/>
</dbReference>
<dbReference type="SMR" id="Q7XYL3"/>
<accession>Q7XYL3</accession>
<evidence type="ECO:0000259" key="6">
    <source>
        <dbReference type="PROSITE" id="PS50126"/>
    </source>
</evidence>